<evidence type="ECO:0000256" key="1">
    <source>
        <dbReference type="SAM" id="SignalP"/>
    </source>
</evidence>
<dbReference type="GO" id="GO:0016787">
    <property type="term" value="F:hydrolase activity"/>
    <property type="evidence" value="ECO:0007669"/>
    <property type="project" value="UniProtKB-KW"/>
</dbReference>
<keyword evidence="1" id="KW-0732">Signal</keyword>
<dbReference type="Proteomes" id="UP000430222">
    <property type="component" value="Unassembled WGS sequence"/>
</dbReference>
<feature type="chain" id="PRO_5026060047" evidence="1">
    <location>
        <begin position="28"/>
        <end position="200"/>
    </location>
</feature>
<name>A0A6I2V0E1_9FIRM</name>
<feature type="signal peptide" evidence="1">
    <location>
        <begin position="1"/>
        <end position="27"/>
    </location>
</feature>
<reference evidence="2 3" key="1">
    <citation type="submission" date="2019-08" db="EMBL/GenBank/DDBJ databases">
        <title>In-depth cultivation of the pig gut microbiome towards novel bacterial diversity and tailored functional studies.</title>
        <authorList>
            <person name="Wylensek D."/>
            <person name="Hitch T.C.A."/>
            <person name="Clavel T."/>
        </authorList>
    </citation>
    <scope>NUCLEOTIDE SEQUENCE [LARGE SCALE GENOMIC DNA]</scope>
    <source>
        <strain evidence="3">WCA-380-WT-3B3</strain>
    </source>
</reference>
<dbReference type="PROSITE" id="PS51257">
    <property type="entry name" value="PROKAR_LIPOPROTEIN"/>
    <property type="match status" value="1"/>
</dbReference>
<dbReference type="EMBL" id="VUNL01000010">
    <property type="protein sequence ID" value="MSV25381.1"/>
    <property type="molecule type" value="Genomic_DNA"/>
</dbReference>
<dbReference type="RefSeq" id="WP_154621142.1">
    <property type="nucleotide sequence ID" value="NZ_VUNL01000010.1"/>
</dbReference>
<keyword evidence="2" id="KW-0378">Hydrolase</keyword>
<dbReference type="AlphaFoldDB" id="A0A6I2V0E1"/>
<evidence type="ECO:0000313" key="2">
    <source>
        <dbReference type="EMBL" id="MSV25381.1"/>
    </source>
</evidence>
<accession>A0A6I2V0E1</accession>
<proteinExistence type="predicted"/>
<evidence type="ECO:0000313" key="3">
    <source>
        <dbReference type="Proteomes" id="UP000430222"/>
    </source>
</evidence>
<organism evidence="2 3">
    <name type="scientific">Selenomonas montiformis</name>
    <dbReference type="NCBI Taxonomy" id="2652285"/>
    <lineage>
        <taxon>Bacteria</taxon>
        <taxon>Bacillati</taxon>
        <taxon>Bacillota</taxon>
        <taxon>Negativicutes</taxon>
        <taxon>Selenomonadales</taxon>
        <taxon>Selenomonadaceae</taxon>
        <taxon>Selenomonas</taxon>
    </lineage>
</organism>
<keyword evidence="3" id="KW-1185">Reference proteome</keyword>
<gene>
    <name evidence="2" type="ORF">FYJ78_09380</name>
</gene>
<protein>
    <submittedName>
        <fullName evidence="2">Acyloxyacyl hydrolase</fullName>
    </submittedName>
</protein>
<sequence length="200" mass="22354">MNKKLFRAAAFLTAGVFWAGAAGVSCAADKMQTPVSPAKQGEKIEIQMEYLDGRYFKERDIDLYDLHLYRQYCKVHHISLHYGLTVERAVGATTEQGIRRDSQAVGLGPSYMIRWEKDWSSKWSGSIDGTGSILAYNHAHPAGGRAFGFLWRIGPRLTYHCNESDSVSLAYLFHHSSNGFNSHNPGYNGVGFSLGFAHRF</sequence>
<dbReference type="Gene3D" id="2.40.160.20">
    <property type="match status" value="1"/>
</dbReference>
<comment type="caution">
    <text evidence="2">The sequence shown here is derived from an EMBL/GenBank/DDBJ whole genome shotgun (WGS) entry which is preliminary data.</text>
</comment>